<sequence length="49" mass="5582">MITAEIKLFLSKALDAVHATSVDPYASMTIRSESWWDSPDRVMTGIKRR</sequence>
<protein>
    <submittedName>
        <fullName evidence="1">Uncharacterized protein</fullName>
    </submittedName>
</protein>
<comment type="caution">
    <text evidence="1">The sequence shown here is derived from an EMBL/GenBank/DDBJ whole genome shotgun (WGS) entry which is preliminary data.</text>
</comment>
<proteinExistence type="predicted"/>
<dbReference type="AlphaFoldDB" id="A0AAE1T1Z9"/>
<accession>A0AAE1T1Z9</accession>
<gene>
    <name evidence="1" type="ORF">RND71_000903</name>
</gene>
<dbReference type="EMBL" id="JAVYJV010000001">
    <property type="protein sequence ID" value="KAK4379041.1"/>
    <property type="molecule type" value="Genomic_DNA"/>
</dbReference>
<evidence type="ECO:0000313" key="2">
    <source>
        <dbReference type="Proteomes" id="UP001291623"/>
    </source>
</evidence>
<dbReference type="Proteomes" id="UP001291623">
    <property type="component" value="Unassembled WGS sequence"/>
</dbReference>
<reference evidence="1" key="1">
    <citation type="submission" date="2023-12" db="EMBL/GenBank/DDBJ databases">
        <title>Genome assembly of Anisodus tanguticus.</title>
        <authorList>
            <person name="Wang Y.-J."/>
        </authorList>
    </citation>
    <scope>NUCLEOTIDE SEQUENCE</scope>
    <source>
        <strain evidence="1">KB-2021</strain>
        <tissue evidence="1">Leaf</tissue>
    </source>
</reference>
<name>A0AAE1T1Z9_9SOLA</name>
<evidence type="ECO:0000313" key="1">
    <source>
        <dbReference type="EMBL" id="KAK4379041.1"/>
    </source>
</evidence>
<organism evidence="1 2">
    <name type="scientific">Anisodus tanguticus</name>
    <dbReference type="NCBI Taxonomy" id="243964"/>
    <lineage>
        <taxon>Eukaryota</taxon>
        <taxon>Viridiplantae</taxon>
        <taxon>Streptophyta</taxon>
        <taxon>Embryophyta</taxon>
        <taxon>Tracheophyta</taxon>
        <taxon>Spermatophyta</taxon>
        <taxon>Magnoliopsida</taxon>
        <taxon>eudicotyledons</taxon>
        <taxon>Gunneridae</taxon>
        <taxon>Pentapetalae</taxon>
        <taxon>asterids</taxon>
        <taxon>lamiids</taxon>
        <taxon>Solanales</taxon>
        <taxon>Solanaceae</taxon>
        <taxon>Solanoideae</taxon>
        <taxon>Hyoscyameae</taxon>
        <taxon>Anisodus</taxon>
    </lineage>
</organism>
<keyword evidence="2" id="KW-1185">Reference proteome</keyword>